<protein>
    <submittedName>
        <fullName evidence="1">Uncharacterized protein</fullName>
    </submittedName>
</protein>
<dbReference type="RefSeq" id="WP_152617179.1">
    <property type="nucleotide sequence ID" value="NZ_CADFGF010000006.1"/>
</dbReference>
<dbReference type="AlphaFoldDB" id="A0A8T6ZG16"/>
<dbReference type="EMBL" id="JTDB02000006">
    <property type="protein sequence ID" value="NLP63741.1"/>
    <property type="molecule type" value="Genomic_DNA"/>
</dbReference>
<name>A0A8T6ZG16_9BURK</name>
<reference evidence="1" key="2">
    <citation type="submission" date="2020-04" db="EMBL/GenBank/DDBJ databases">
        <authorList>
            <person name="Alexandrino P."/>
            <person name="Mendonca T."/>
            <person name="Guaman L."/>
            <person name="Cherix J."/>
            <person name="Lozano-Sakalauskas G."/>
            <person name="Fujita A."/>
            <person name="Filho E.R."/>
            <person name="Long P."/>
            <person name="Padilla G."/>
            <person name="Taciro M.K."/>
            <person name="Gomez J.G."/>
            <person name="Silva L.F."/>
            <person name="Torres M."/>
        </authorList>
    </citation>
    <scope>NUCLEOTIDE SEQUENCE</scope>
    <source>
        <strain evidence="1">LMG 19450</strain>
    </source>
</reference>
<sequence length="84" mass="8848">MYKAVGESKSWDKGGTNRAGLHIAGGALIGGLGGGEIGGETGTGILRHVTECTYHRWCRGVVVQIEAIELVRINGWSANKLAKN</sequence>
<evidence type="ECO:0000313" key="1">
    <source>
        <dbReference type="EMBL" id="NLP63741.1"/>
    </source>
</evidence>
<keyword evidence="2" id="KW-1185">Reference proteome</keyword>
<gene>
    <name evidence="1" type="ORF">NH14_021780</name>
</gene>
<comment type="caution">
    <text evidence="1">The sequence shown here is derived from an EMBL/GenBank/DDBJ whole genome shotgun (WGS) entry which is preliminary data.</text>
</comment>
<accession>A0A8T6ZG16</accession>
<dbReference type="Proteomes" id="UP000030460">
    <property type="component" value="Unassembled WGS sequence"/>
</dbReference>
<proteinExistence type="predicted"/>
<reference evidence="1" key="1">
    <citation type="journal article" date="2015" name="Genome Announc.">
        <title>Draft Genome Sequence of the Polyhydroxyalkanoate-Producing Bacterium Burkholderia sacchari LMG 19450 Isolated from Brazilian Sugarcane Plantation Soil.</title>
        <authorList>
            <person name="Alexandrino P.M."/>
            <person name="Mendonca T.T."/>
            <person name="Guaman Bautista L.P."/>
            <person name="Cherix J."/>
            <person name="Lozano-Sakalauskas G.C."/>
            <person name="Fujita A."/>
            <person name="Ramos Filho E."/>
            <person name="Long P."/>
            <person name="Padilla G."/>
            <person name="Taciro M.K."/>
            <person name="Gomez J.G."/>
            <person name="Silva L.F."/>
        </authorList>
    </citation>
    <scope>NUCLEOTIDE SEQUENCE</scope>
    <source>
        <strain evidence="1">LMG 19450</strain>
    </source>
</reference>
<organism evidence="1 2">
    <name type="scientific">Paraburkholderia sacchari</name>
    <dbReference type="NCBI Taxonomy" id="159450"/>
    <lineage>
        <taxon>Bacteria</taxon>
        <taxon>Pseudomonadati</taxon>
        <taxon>Pseudomonadota</taxon>
        <taxon>Betaproteobacteria</taxon>
        <taxon>Burkholderiales</taxon>
        <taxon>Burkholderiaceae</taxon>
        <taxon>Paraburkholderia</taxon>
    </lineage>
</organism>
<evidence type="ECO:0000313" key="2">
    <source>
        <dbReference type="Proteomes" id="UP000030460"/>
    </source>
</evidence>